<accession>A0ABS5QNC0</accession>
<dbReference type="Pfam" id="PF00501">
    <property type="entry name" value="AMP-binding"/>
    <property type="match status" value="1"/>
</dbReference>
<keyword evidence="2" id="KW-0436">Ligase</keyword>
<keyword evidence="3" id="KW-1185">Reference proteome</keyword>
<proteinExistence type="predicted"/>
<feature type="domain" description="Phospholipid/glycerol acyltransferase" evidence="1">
    <location>
        <begin position="33"/>
        <end position="157"/>
    </location>
</feature>
<dbReference type="SUPFAM" id="SSF56801">
    <property type="entry name" value="Acetyl-CoA synthetase-like"/>
    <property type="match status" value="1"/>
</dbReference>
<dbReference type="InterPro" id="IPR042099">
    <property type="entry name" value="ANL_N_sf"/>
</dbReference>
<evidence type="ECO:0000259" key="1">
    <source>
        <dbReference type="SMART" id="SM00563"/>
    </source>
</evidence>
<organism evidence="2 3">
    <name type="scientific">Candidatus Vampirococcus lugosii</name>
    <dbReference type="NCBI Taxonomy" id="2789015"/>
    <lineage>
        <taxon>Bacteria</taxon>
        <taxon>Candidatus Absconditibacteriota</taxon>
        <taxon>Vampirococcus</taxon>
    </lineage>
</organism>
<dbReference type="GO" id="GO:0008922">
    <property type="term" value="F:long-chain fatty acid [acyl-carrier-protein] ligase activity"/>
    <property type="evidence" value="ECO:0007669"/>
    <property type="project" value="UniProtKB-EC"/>
</dbReference>
<dbReference type="Pfam" id="PF01553">
    <property type="entry name" value="Acyltransferase"/>
    <property type="match status" value="1"/>
</dbReference>
<evidence type="ECO:0000313" key="2">
    <source>
        <dbReference type="EMBL" id="MBS8122166.1"/>
    </source>
</evidence>
<gene>
    <name evidence="2" type="ORF">VAMP_144n41</name>
</gene>
<dbReference type="InterPro" id="IPR020845">
    <property type="entry name" value="AMP-binding_CS"/>
</dbReference>
<dbReference type="Gene3D" id="1.10.1200.10">
    <property type="entry name" value="ACP-like"/>
    <property type="match status" value="1"/>
</dbReference>
<dbReference type="SUPFAM" id="SSF69593">
    <property type="entry name" value="Glycerol-3-phosphate (1)-acyltransferase"/>
    <property type="match status" value="1"/>
</dbReference>
<dbReference type="PANTHER" id="PTHR43767">
    <property type="entry name" value="LONG-CHAIN-FATTY-ACID--COA LIGASE"/>
    <property type="match status" value="1"/>
</dbReference>
<dbReference type="PANTHER" id="PTHR43767:SF1">
    <property type="entry name" value="NONRIBOSOMAL PEPTIDE SYNTHASE PES1 (EUROFUNG)-RELATED"/>
    <property type="match status" value="1"/>
</dbReference>
<dbReference type="RefSeq" id="WP_213349440.1">
    <property type="nucleotide sequence ID" value="NZ_JAEDAM010000048.1"/>
</dbReference>
<sequence>MIKLISIIYFFILRLRYKFDISGLEKIEKNKQYIILPNHQALVDPQIVVSLVGQKIKVSPLMSETYYNLPILKYFFIWIGAVSIGDIQRGTGNKESINKSFDNIKLALDEGKNILLYPSGQLYSQGFESIKGKKIAYNLTQILPDNVEIILIKTTGLRGSIFSKAWSGKTPNLILNLIKSFFILLGNIFFLIPKRKVKIEIENYTNILKNTKNINDYNQKLEEFYNKDGEEKVNYKKHFFYFNNTKNKELPLNIDGAINCSLDNQDYDLQKIDEKILNKIIKKIAEIKEIKEDNINIKSSLINDLYFDSLDLAEIKSFVQNNFKLADNPSILDLKTVLNLYIMAIGESQNKEELKDCNWIQTNNKEEKLFDIIQNNSNKLKNNVNILNLFKEVFKKDKKESFVYDEIFGIQSKKDFLIKVYLISSYIKKFDGKYIGLMLPSVSSASLLIISTILAGKVPVMLNWTLGESALLHCIKFAQINTVLTSKKFYEKIQNDGTEKIKDKYVFLENLLKDIKLISKIKALFNSMFFKIPEIKSEDEAVMLFTSGSESLPKAVVLTHKNIISDINGALYHFPITNKDKLIGFLPPFHSFGFSVNTIMPLISGLKVLYTPDPNDIKTVGNLIGHGKITALSATPTFLNMILKDTNEEKLKSLKYAVVGAEKCNENVFELFDKKCPNGKILEGYGITECSPVISINPPIKSKKGSVGLAIYGGDVKIVGLENKKILGNNKEGMIYFKGDNVFAGYLDKNLENPFENIDGKLYYKTGDLGYLDKDGYIYITGRLKRFIKIAGEMISLPFVESILNKKYGNSIAIEALEKDGQAKIVLFSTENINLEQAQDFLRQNGVSNLVKLSETMIIDELPVLGTGKIDYKILKKMIK</sequence>
<dbReference type="InterPro" id="IPR050237">
    <property type="entry name" value="ATP-dep_AMP-bd_enzyme"/>
</dbReference>
<dbReference type="CDD" id="cd07989">
    <property type="entry name" value="LPLAT_AGPAT-like"/>
    <property type="match status" value="1"/>
</dbReference>
<dbReference type="Proteomes" id="UP000680365">
    <property type="component" value="Unassembled WGS sequence"/>
</dbReference>
<dbReference type="InterPro" id="IPR036736">
    <property type="entry name" value="ACP-like_sf"/>
</dbReference>
<protein>
    <submittedName>
        <fullName evidence="2">Acyl-CoA synthetase (AMP-forming)/AMP-acid ligase II</fullName>
        <ecNumber evidence="2">6.2.1.20</ecNumber>
    </submittedName>
</protein>
<dbReference type="EMBL" id="JAEDAM010000048">
    <property type="protein sequence ID" value="MBS8122166.1"/>
    <property type="molecule type" value="Genomic_DNA"/>
</dbReference>
<dbReference type="SUPFAM" id="SSF47336">
    <property type="entry name" value="ACP-like"/>
    <property type="match status" value="1"/>
</dbReference>
<evidence type="ECO:0000313" key="3">
    <source>
        <dbReference type="Proteomes" id="UP000680365"/>
    </source>
</evidence>
<dbReference type="InterPro" id="IPR000873">
    <property type="entry name" value="AMP-dep_synth/lig_dom"/>
</dbReference>
<dbReference type="PROSITE" id="PS00455">
    <property type="entry name" value="AMP_BINDING"/>
    <property type="match status" value="1"/>
</dbReference>
<dbReference type="Gene3D" id="3.40.50.12780">
    <property type="entry name" value="N-terminal domain of ligase-like"/>
    <property type="match status" value="1"/>
</dbReference>
<comment type="caution">
    <text evidence="2">The sequence shown here is derived from an EMBL/GenBank/DDBJ whole genome shotgun (WGS) entry which is preliminary data.</text>
</comment>
<dbReference type="EC" id="6.2.1.20" evidence="2"/>
<dbReference type="SMART" id="SM00563">
    <property type="entry name" value="PlsC"/>
    <property type="match status" value="1"/>
</dbReference>
<name>A0ABS5QNC0_9BACT</name>
<dbReference type="InterPro" id="IPR002123">
    <property type="entry name" value="Plipid/glycerol_acylTrfase"/>
</dbReference>
<reference evidence="2 3" key="1">
    <citation type="journal article" date="2021" name="Nat. Commun.">
        <title>Reductive evolution and unique predatory mode in the CPR bacterium Vampirococcus lugosii.</title>
        <authorList>
            <person name="Moreira D."/>
            <person name="Zivanovic Y."/>
            <person name="Lopez-Archilla A.I."/>
            <person name="Iniesto M."/>
            <person name="Lopez-Garcia P."/>
        </authorList>
    </citation>
    <scope>NUCLEOTIDE SEQUENCE [LARGE SCALE GENOMIC DNA]</scope>
    <source>
        <strain evidence="2">Chiprana</strain>
    </source>
</reference>